<evidence type="ECO:0000256" key="11">
    <source>
        <dbReference type="ARBA" id="ARBA00076755"/>
    </source>
</evidence>
<dbReference type="PROSITE" id="PS50896">
    <property type="entry name" value="LISH"/>
    <property type="match status" value="1"/>
</dbReference>
<dbReference type="FunFam" id="1.20.960.40:FF:000002">
    <property type="entry name" value="LisH domain-containing protein FOPNL"/>
    <property type="match status" value="1"/>
</dbReference>
<dbReference type="PANTHER" id="PTHR15431">
    <property type="entry name" value="FGFR1 ONCOGENE PARTNER/LISH DOMAIN-CONTAINING PROTEIN"/>
    <property type="match status" value="1"/>
</dbReference>
<evidence type="ECO:0000256" key="6">
    <source>
        <dbReference type="ARBA" id="ARBA00022794"/>
    </source>
</evidence>
<evidence type="ECO:0000256" key="1">
    <source>
        <dbReference type="ARBA" id="ARBA00004120"/>
    </source>
</evidence>
<reference evidence="15 16" key="1">
    <citation type="submission" date="2024-11" db="EMBL/GenBank/DDBJ databases">
        <title>Chromosome-level genome assembly of the freshwater bivalve Anodonta woodiana.</title>
        <authorList>
            <person name="Chen X."/>
        </authorList>
    </citation>
    <scope>NUCLEOTIDE SEQUENCE [LARGE SCALE GENOMIC DNA]</scope>
    <source>
        <strain evidence="15">MN2024</strain>
        <tissue evidence="15">Gills</tissue>
    </source>
</reference>
<dbReference type="InterPro" id="IPR018993">
    <property type="entry name" value="FOP_dimerisation-dom_N"/>
</dbReference>
<accession>A0ABD3WQQ0</accession>
<protein>
    <recommendedName>
        <fullName evidence="10">Centrosomal protein 20</fullName>
    </recommendedName>
    <alternativeName>
        <fullName evidence="11">FGFR1OP N-terminal-like protein</fullName>
    </alternativeName>
    <alternativeName>
        <fullName evidence="12">LisH domain-containing protein FOPNL</fullName>
    </alternativeName>
</protein>
<sequence>MASTQELKDVVKECLENRGILGQIKAKIRAEVFNALDDNTEVKPPLNNENMIINEIIREYLEFNKYKYTASVLVAESGQPKTPLDRRFLAKELNVEEDRNSSSVPLLYGIVSHFLRQNKMQYPNRPTSPQYSRGALFHETERGMASSEGFHDGEPFVVRGGKR</sequence>
<organism evidence="15 16">
    <name type="scientific">Sinanodonta woodiana</name>
    <name type="common">Chinese pond mussel</name>
    <name type="synonym">Anodonta woodiana</name>
    <dbReference type="NCBI Taxonomy" id="1069815"/>
    <lineage>
        <taxon>Eukaryota</taxon>
        <taxon>Metazoa</taxon>
        <taxon>Spiralia</taxon>
        <taxon>Lophotrochozoa</taxon>
        <taxon>Mollusca</taxon>
        <taxon>Bivalvia</taxon>
        <taxon>Autobranchia</taxon>
        <taxon>Heteroconchia</taxon>
        <taxon>Palaeoheterodonta</taxon>
        <taxon>Unionida</taxon>
        <taxon>Unionoidea</taxon>
        <taxon>Unionidae</taxon>
        <taxon>Unioninae</taxon>
        <taxon>Sinanodonta</taxon>
    </lineage>
</organism>
<evidence type="ECO:0000256" key="10">
    <source>
        <dbReference type="ARBA" id="ARBA00070736"/>
    </source>
</evidence>
<dbReference type="EMBL" id="JBJQND010000005">
    <property type="protein sequence ID" value="KAL3876304.1"/>
    <property type="molecule type" value="Genomic_DNA"/>
</dbReference>
<dbReference type="SMART" id="SM00667">
    <property type="entry name" value="LisH"/>
    <property type="match status" value="1"/>
</dbReference>
<evidence type="ECO:0000256" key="5">
    <source>
        <dbReference type="ARBA" id="ARBA00022490"/>
    </source>
</evidence>
<dbReference type="GO" id="GO:0034451">
    <property type="term" value="C:centriolar satellite"/>
    <property type="evidence" value="ECO:0007669"/>
    <property type="project" value="UniProtKB-SubCell"/>
</dbReference>
<evidence type="ECO:0000259" key="14">
    <source>
        <dbReference type="Pfam" id="PF09398"/>
    </source>
</evidence>
<comment type="subcellular location">
    <subcellularLocation>
        <location evidence="1">Cytoplasm</location>
        <location evidence="1">Cytoskeleton</location>
        <location evidence="1">Cilium basal body</location>
    </subcellularLocation>
    <subcellularLocation>
        <location evidence="3">Cytoplasm</location>
        <location evidence="3">Cytoskeleton</location>
        <location evidence="3">Microtubule organizing center</location>
        <location evidence="3">Centrosome</location>
        <location evidence="3">Centriolar satellite</location>
    </subcellularLocation>
    <subcellularLocation>
        <location evidence="2">Cytoplasmic granule</location>
    </subcellularLocation>
</comment>
<dbReference type="GO" id="GO:0030030">
    <property type="term" value="P:cell projection organization"/>
    <property type="evidence" value="ECO:0007669"/>
    <property type="project" value="UniProtKB-KW"/>
</dbReference>
<evidence type="ECO:0000313" key="16">
    <source>
        <dbReference type="Proteomes" id="UP001634394"/>
    </source>
</evidence>
<dbReference type="AlphaFoldDB" id="A0ABD3WQQ0"/>
<evidence type="ECO:0000256" key="13">
    <source>
        <dbReference type="SAM" id="MobiDB-lite"/>
    </source>
</evidence>
<dbReference type="PANTHER" id="PTHR15431:SF19">
    <property type="entry name" value="CENTROSOMAL PROTEIN 20-RELATED"/>
    <property type="match status" value="1"/>
</dbReference>
<dbReference type="GO" id="GO:0005929">
    <property type="term" value="C:cilium"/>
    <property type="evidence" value="ECO:0007669"/>
    <property type="project" value="UniProtKB-ARBA"/>
</dbReference>
<dbReference type="Gene3D" id="1.20.960.40">
    <property type="match status" value="1"/>
</dbReference>
<comment type="caution">
    <text evidence="15">The sequence shown here is derived from an EMBL/GenBank/DDBJ whole genome shotgun (WGS) entry which is preliminary data.</text>
</comment>
<evidence type="ECO:0000256" key="7">
    <source>
        <dbReference type="ARBA" id="ARBA00023212"/>
    </source>
</evidence>
<evidence type="ECO:0000313" key="15">
    <source>
        <dbReference type="EMBL" id="KAL3876304.1"/>
    </source>
</evidence>
<comment type="function">
    <text evidence="9">Involved in the biogenesis of cilia. Required for the recruitment of PLK1 to centrosomes and S phase progression.</text>
</comment>
<keyword evidence="8" id="KW-0966">Cell projection</keyword>
<evidence type="ECO:0000256" key="2">
    <source>
        <dbReference type="ARBA" id="ARBA00004463"/>
    </source>
</evidence>
<dbReference type="Pfam" id="PF09398">
    <property type="entry name" value="FOP_dimer"/>
    <property type="match status" value="1"/>
</dbReference>
<gene>
    <name evidence="15" type="ORF">ACJMK2_034167</name>
</gene>
<evidence type="ECO:0000256" key="4">
    <source>
        <dbReference type="ARBA" id="ARBA00005385"/>
    </source>
</evidence>
<feature type="region of interest" description="Disordered" evidence="13">
    <location>
        <begin position="144"/>
        <end position="163"/>
    </location>
</feature>
<dbReference type="Proteomes" id="UP001634394">
    <property type="component" value="Unassembled WGS sequence"/>
</dbReference>
<evidence type="ECO:0000256" key="12">
    <source>
        <dbReference type="ARBA" id="ARBA00081996"/>
    </source>
</evidence>
<evidence type="ECO:0000256" key="3">
    <source>
        <dbReference type="ARBA" id="ARBA00004607"/>
    </source>
</evidence>
<keyword evidence="7" id="KW-0206">Cytoskeleton</keyword>
<name>A0ABD3WQQ0_SINWO</name>
<keyword evidence="16" id="KW-1185">Reference proteome</keyword>
<feature type="domain" description="FGFR1 oncogene partner (FOP) N-terminal dimerisation" evidence="14">
    <location>
        <begin position="43"/>
        <end position="113"/>
    </location>
</feature>
<keyword evidence="6" id="KW-0970">Cilium biogenesis/degradation</keyword>
<comment type="similarity">
    <text evidence="4">Belongs to the CEP43 family.</text>
</comment>
<evidence type="ECO:0000256" key="9">
    <source>
        <dbReference type="ARBA" id="ARBA00055043"/>
    </source>
</evidence>
<proteinExistence type="inferred from homology"/>
<evidence type="ECO:0000256" key="8">
    <source>
        <dbReference type="ARBA" id="ARBA00023273"/>
    </source>
</evidence>
<keyword evidence="5" id="KW-0963">Cytoplasm</keyword>
<dbReference type="InterPro" id="IPR006594">
    <property type="entry name" value="LisH"/>
</dbReference>